<dbReference type="InterPro" id="IPR046341">
    <property type="entry name" value="SET_dom_sf"/>
</dbReference>
<dbReference type="PROSITE" id="PS50865">
    <property type="entry name" value="ZF_MYND_2"/>
    <property type="match status" value="1"/>
</dbReference>
<evidence type="ECO:0000256" key="3">
    <source>
        <dbReference type="ARBA" id="ARBA00022833"/>
    </source>
</evidence>
<protein>
    <submittedName>
        <fullName evidence="7">SET domain-containing protein</fullName>
    </submittedName>
</protein>
<evidence type="ECO:0000259" key="6">
    <source>
        <dbReference type="PROSITE" id="PS50865"/>
    </source>
</evidence>
<dbReference type="Gene3D" id="1.25.40.10">
    <property type="entry name" value="Tetratricopeptide repeat domain"/>
    <property type="match status" value="1"/>
</dbReference>
<dbReference type="Gene3D" id="6.10.140.2220">
    <property type="match status" value="1"/>
</dbReference>
<dbReference type="SUPFAM" id="SSF82199">
    <property type="entry name" value="SET domain"/>
    <property type="match status" value="1"/>
</dbReference>
<accession>A0A4S8LDQ8</accession>
<dbReference type="GO" id="GO:0005634">
    <property type="term" value="C:nucleus"/>
    <property type="evidence" value="ECO:0007669"/>
    <property type="project" value="TreeGrafter"/>
</dbReference>
<dbReference type="InterPro" id="IPR001214">
    <property type="entry name" value="SET_dom"/>
</dbReference>
<dbReference type="InterPro" id="IPR002893">
    <property type="entry name" value="Znf_MYND"/>
</dbReference>
<dbReference type="Pfam" id="PF00856">
    <property type="entry name" value="SET"/>
    <property type="match status" value="1"/>
</dbReference>
<evidence type="ECO:0000256" key="4">
    <source>
        <dbReference type="PROSITE-ProRule" id="PRU00134"/>
    </source>
</evidence>
<evidence type="ECO:0000256" key="2">
    <source>
        <dbReference type="ARBA" id="ARBA00022771"/>
    </source>
</evidence>
<evidence type="ECO:0000313" key="7">
    <source>
        <dbReference type="EMBL" id="THU87034.1"/>
    </source>
</evidence>
<dbReference type="EMBL" id="ML179467">
    <property type="protein sequence ID" value="THU87034.1"/>
    <property type="molecule type" value="Genomic_DNA"/>
</dbReference>
<evidence type="ECO:0000256" key="1">
    <source>
        <dbReference type="ARBA" id="ARBA00022723"/>
    </source>
</evidence>
<keyword evidence="2 4" id="KW-0863">Zinc-finger</keyword>
<dbReference type="GO" id="GO:0008270">
    <property type="term" value="F:zinc ion binding"/>
    <property type="evidence" value="ECO:0007669"/>
    <property type="project" value="UniProtKB-KW"/>
</dbReference>
<evidence type="ECO:0000259" key="5">
    <source>
        <dbReference type="PROSITE" id="PS50280"/>
    </source>
</evidence>
<dbReference type="Pfam" id="PF01753">
    <property type="entry name" value="zf-MYND"/>
    <property type="match status" value="1"/>
</dbReference>
<organism evidence="7 8">
    <name type="scientific">Dendrothele bispora (strain CBS 962.96)</name>
    <dbReference type="NCBI Taxonomy" id="1314807"/>
    <lineage>
        <taxon>Eukaryota</taxon>
        <taxon>Fungi</taxon>
        <taxon>Dikarya</taxon>
        <taxon>Basidiomycota</taxon>
        <taxon>Agaricomycotina</taxon>
        <taxon>Agaricomycetes</taxon>
        <taxon>Agaricomycetidae</taxon>
        <taxon>Agaricales</taxon>
        <taxon>Agaricales incertae sedis</taxon>
        <taxon>Dendrothele</taxon>
    </lineage>
</organism>
<sequence length="445" mass="49770">MSASDLDSLPQTLRLKSHPSARDRCTSAVTFSPGTILLSVPALVTVLLPAQKGHRCDACNRQPQNQSLKRCTGCASYWYCDTICQNVHWKTQHRKMCKDYNLYYASSRFQNLQAHERMDALLLSTLCARMSQLELGRDSSISTFLSLLPGPIEIDPPSICGRYSISADQIKSLYSRFGNNNFSMHSHFNVFGHGIFPLASRLFNHSCMPNAAVKYILSPSQLVRMEIVALRQIMPDEEICIPYIDPALLQTRAQIFELTYGFNCNCTSCTFLGILGRIPDPPKNDPELQNLTNMLEEFVRNMGEISVLQTGQSRGFPSQLLCVFHETFLGDLSEKFSASSHEGPYDIALKAGTTLTALYRLIYPSNYPQIGIHLLEMAKTAWNQWMQANSDDEAPKALALQALTLARGILTVFGSEGDEHNGPLLEIQTLGHLLQRRDRHSGTET</sequence>
<reference evidence="7 8" key="1">
    <citation type="journal article" date="2019" name="Nat. Ecol. Evol.">
        <title>Megaphylogeny resolves global patterns of mushroom evolution.</title>
        <authorList>
            <person name="Varga T."/>
            <person name="Krizsan K."/>
            <person name="Foldi C."/>
            <person name="Dima B."/>
            <person name="Sanchez-Garcia M."/>
            <person name="Sanchez-Ramirez S."/>
            <person name="Szollosi G.J."/>
            <person name="Szarkandi J.G."/>
            <person name="Papp V."/>
            <person name="Albert L."/>
            <person name="Andreopoulos W."/>
            <person name="Angelini C."/>
            <person name="Antonin V."/>
            <person name="Barry K.W."/>
            <person name="Bougher N.L."/>
            <person name="Buchanan P."/>
            <person name="Buyck B."/>
            <person name="Bense V."/>
            <person name="Catcheside P."/>
            <person name="Chovatia M."/>
            <person name="Cooper J."/>
            <person name="Damon W."/>
            <person name="Desjardin D."/>
            <person name="Finy P."/>
            <person name="Geml J."/>
            <person name="Haridas S."/>
            <person name="Hughes K."/>
            <person name="Justo A."/>
            <person name="Karasinski D."/>
            <person name="Kautmanova I."/>
            <person name="Kiss B."/>
            <person name="Kocsube S."/>
            <person name="Kotiranta H."/>
            <person name="LaButti K.M."/>
            <person name="Lechner B.E."/>
            <person name="Liimatainen K."/>
            <person name="Lipzen A."/>
            <person name="Lukacs Z."/>
            <person name="Mihaltcheva S."/>
            <person name="Morgado L.N."/>
            <person name="Niskanen T."/>
            <person name="Noordeloos M.E."/>
            <person name="Ohm R.A."/>
            <person name="Ortiz-Santana B."/>
            <person name="Ovrebo C."/>
            <person name="Racz N."/>
            <person name="Riley R."/>
            <person name="Savchenko A."/>
            <person name="Shiryaev A."/>
            <person name="Soop K."/>
            <person name="Spirin V."/>
            <person name="Szebenyi C."/>
            <person name="Tomsovsky M."/>
            <person name="Tulloss R.E."/>
            <person name="Uehling J."/>
            <person name="Grigoriev I.V."/>
            <person name="Vagvolgyi C."/>
            <person name="Papp T."/>
            <person name="Martin F.M."/>
            <person name="Miettinen O."/>
            <person name="Hibbett D.S."/>
            <person name="Nagy L.G."/>
        </authorList>
    </citation>
    <scope>NUCLEOTIDE SEQUENCE [LARGE SCALE GENOMIC DNA]</scope>
    <source>
        <strain evidence="7 8">CBS 962.96</strain>
    </source>
</reference>
<dbReference type="PANTHER" id="PTHR12197">
    <property type="entry name" value="HISTONE-LYSINE N-METHYLTRANSFERASE SMYD"/>
    <property type="match status" value="1"/>
</dbReference>
<dbReference type="OrthoDB" id="5945798at2759"/>
<name>A0A4S8LDQ8_DENBC</name>
<dbReference type="SUPFAM" id="SSF144232">
    <property type="entry name" value="HIT/MYND zinc finger-like"/>
    <property type="match status" value="1"/>
</dbReference>
<feature type="domain" description="SET" evidence="5">
    <location>
        <begin position="139"/>
        <end position="244"/>
    </location>
</feature>
<dbReference type="Proteomes" id="UP000297245">
    <property type="component" value="Unassembled WGS sequence"/>
</dbReference>
<dbReference type="AlphaFoldDB" id="A0A4S8LDQ8"/>
<feature type="domain" description="MYND-type" evidence="6">
    <location>
        <begin position="56"/>
        <end position="97"/>
    </location>
</feature>
<keyword evidence="8" id="KW-1185">Reference proteome</keyword>
<gene>
    <name evidence="7" type="ORF">K435DRAFT_731060</name>
</gene>
<dbReference type="PANTHER" id="PTHR12197:SF251">
    <property type="entry name" value="EG:BACR7C10.4 PROTEIN"/>
    <property type="match status" value="1"/>
</dbReference>
<keyword evidence="1" id="KW-0479">Metal-binding</keyword>
<dbReference type="CDD" id="cd20071">
    <property type="entry name" value="SET_SMYD"/>
    <property type="match status" value="1"/>
</dbReference>
<dbReference type="Gene3D" id="2.170.270.10">
    <property type="entry name" value="SET domain"/>
    <property type="match status" value="1"/>
</dbReference>
<dbReference type="InterPro" id="IPR050869">
    <property type="entry name" value="H3K4_H4K5_MeTrfase"/>
</dbReference>
<dbReference type="InterPro" id="IPR011990">
    <property type="entry name" value="TPR-like_helical_dom_sf"/>
</dbReference>
<dbReference type="PROSITE" id="PS50280">
    <property type="entry name" value="SET"/>
    <property type="match status" value="1"/>
</dbReference>
<proteinExistence type="predicted"/>
<keyword evidence="3" id="KW-0862">Zinc</keyword>
<evidence type="ECO:0000313" key="8">
    <source>
        <dbReference type="Proteomes" id="UP000297245"/>
    </source>
</evidence>